<dbReference type="Gene3D" id="2.130.10.10">
    <property type="entry name" value="YVTN repeat-like/Quinoprotein amine dehydrogenase"/>
    <property type="match status" value="1"/>
</dbReference>
<name>A0A4V1AEA3_9ASCO</name>
<evidence type="ECO:0000256" key="3">
    <source>
        <dbReference type="ARBA" id="ARBA00022574"/>
    </source>
</evidence>
<dbReference type="Pfam" id="PF17120">
    <property type="entry name" value="zf-RING_16"/>
    <property type="match status" value="1"/>
</dbReference>
<dbReference type="SMART" id="SM00320">
    <property type="entry name" value="WD40"/>
    <property type="match status" value="4"/>
</dbReference>
<dbReference type="GO" id="GO:0035591">
    <property type="term" value="F:signaling adaptor activity"/>
    <property type="evidence" value="ECO:0007669"/>
    <property type="project" value="TreeGrafter"/>
</dbReference>
<feature type="domain" description="WDR59/RTC1-like RING zinc finger" evidence="7">
    <location>
        <begin position="1361"/>
        <end position="1417"/>
    </location>
</feature>
<feature type="compositionally biased region" description="Low complexity" evidence="6">
    <location>
        <begin position="864"/>
        <end position="880"/>
    </location>
</feature>
<feature type="region of interest" description="Disordered" evidence="6">
    <location>
        <begin position="809"/>
        <end position="845"/>
    </location>
</feature>
<dbReference type="InterPro" id="IPR001680">
    <property type="entry name" value="WD40_rpt"/>
</dbReference>
<organism evidence="8 9">
    <name type="scientific">Metschnikowia aff. pulcherrima</name>
    <dbReference type="NCBI Taxonomy" id="2163413"/>
    <lineage>
        <taxon>Eukaryota</taxon>
        <taxon>Fungi</taxon>
        <taxon>Dikarya</taxon>
        <taxon>Ascomycota</taxon>
        <taxon>Saccharomycotina</taxon>
        <taxon>Pichiomycetes</taxon>
        <taxon>Metschnikowiaceae</taxon>
        <taxon>Metschnikowia</taxon>
    </lineage>
</organism>
<dbReference type="GO" id="GO:1904263">
    <property type="term" value="P:positive regulation of TORC1 signaling"/>
    <property type="evidence" value="ECO:0007669"/>
    <property type="project" value="TreeGrafter"/>
</dbReference>
<evidence type="ECO:0000313" key="8">
    <source>
        <dbReference type="EMBL" id="QBM88513.1"/>
    </source>
</evidence>
<feature type="region of interest" description="Disordered" evidence="6">
    <location>
        <begin position="1219"/>
        <end position="1242"/>
    </location>
</feature>
<dbReference type="InterPro" id="IPR019775">
    <property type="entry name" value="WD40_repeat_CS"/>
</dbReference>
<protein>
    <submittedName>
        <fullName evidence="8">WD40 repeat</fullName>
    </submittedName>
</protein>
<dbReference type="SUPFAM" id="SSF50978">
    <property type="entry name" value="WD40 repeat-like"/>
    <property type="match status" value="1"/>
</dbReference>
<dbReference type="InterPro" id="IPR015943">
    <property type="entry name" value="WD40/YVTN_repeat-like_dom_sf"/>
</dbReference>
<dbReference type="GO" id="GO:0034198">
    <property type="term" value="P:cellular response to amino acid starvation"/>
    <property type="evidence" value="ECO:0007669"/>
    <property type="project" value="TreeGrafter"/>
</dbReference>
<dbReference type="PANTHER" id="PTHR46170:SF1">
    <property type="entry name" value="GATOR COMPLEX PROTEIN WDR59"/>
    <property type="match status" value="1"/>
</dbReference>
<dbReference type="InterPro" id="IPR036322">
    <property type="entry name" value="WD40_repeat_dom_sf"/>
</dbReference>
<keyword evidence="3 5" id="KW-0853">WD repeat</keyword>
<feature type="compositionally biased region" description="Polar residues" evidence="6">
    <location>
        <begin position="832"/>
        <end position="841"/>
    </location>
</feature>
<keyword evidence="9" id="KW-1185">Reference proteome</keyword>
<sequence length="1422" mass="159358">MPSPYASPTFGSALSLRVDGAIGAMSLAPNGRDAVLAGRKGLFIIDLDDPFTAPRWLHHITSWEVADVQWLPHPSKPSWCVSTLNQKALLWDLARPSHNAIQNVLHRHTRAITDIHFHPQDAEMLATCLIDTFVFAWDMRAPRRPVHKWAEWRAGATQVKWSQNNAHLLALSHHHSFCLWDARKGALPLLKVDGAHTGKINGLDFGGRLVTCANDATVKFWDVETSLEMAAKTPTLVINTDYPVARARRLPFGQDHCCGLMPVRGGGNAIHIVNYKTEYERAKLLGETVHMDAVPDYSFRGHLGPIKDFLWRTQHANYEGFSSNRSWAEYQMVTWSPLDYELRLWPHERKLYDIANYNPLHQVLLGLLMPDLLPIGTPETEMSEEALMRHAPLRYSSFIDEPDTQFADFAKDLRGDLLLKLARYTIKKSQKNEGFSQLNHLSWISGVRMGRQLQSKAGNGPEQVQGPANLGEEISIVGHKFSKLRFERISVSTGHIEISLRGPLPYEEKAEEQIARNDLTKRDSVPEVLMAPSVSNNSVSGVSPNANVSQNVTQTGVRQNTSLPAVNAIKQDMNASFTDPQPEKLVFIRLTVKFPLQYPFLDPGDSRSLRKHAKRASRIRFDIEETHELTSAVKHEMLRNLDEISFFYANKHHRHCLEPCLRYLMGEKIDLDDALMMDNPEAEDLHDDEISMEIGNENWVDDLIDQHEAAAAYTPEVALSGDEDDEDADLIFGNNDKLALSVELTRQAEAAEKAEIQAGHRVKNDSTPLPKGCGAVWTRTGELVCFFIPKTGDGESNNARPEIFKFAETGFGLRSPGGNSNAGSEKARRQSDPQTAATLHTNVYVPPELEIESDCDINADSESDTSSLASSNSSNDSFSNDWDEMVQDDMPSRQRMPGIFRGTVALTTRLRIDEINGNSLSRTLDGKGSAYKSSVHDDSGSKLTRKAKKGRRGHSVVSILDFKHLVPDKYELACEYRVLGDSPEVLARHNSEVALQHGYGEIGRVWRIVETVLVKKIRAHDPTDFEKDVIGANGGGDFFWGHHPMGHAWLVSELFLYFEKKRDLQMLAMLSCLLYENPATVLERDPSIMDAPVNTPYPSLPPRPSLVSMRETSLLLSEEAIAGSESVRSLATERHRILSRKPSVLSTREFQLSRPISASPDFIHSSESPSQTSSLRHTTAAPFQLGSPPLLDSYAQSASIERNARSFENSKMFSRVAANNRRGSKGVQQRIRGSTNLQHSKARPPPLYTIEIKNAALLDLYEDRFSAPLLSGIDPEKLLKYREQYAEMLYTWGLPLHRIKMLKFNFPPEHLVEEKTHDDVHKCSYGSRHRKAFKTQQLLLTPITPIPTARDNAWNTRKRNALHYCGYCGLIVSKRVVICTKCEHIVHPHCAAEWWAQDDFGDTIAECPTGCGCACLVGETTL</sequence>
<evidence type="ECO:0000259" key="7">
    <source>
        <dbReference type="Pfam" id="PF17120"/>
    </source>
</evidence>
<gene>
    <name evidence="8" type="primary">MPUL0C04840</name>
    <name evidence="8" type="ORF">METSCH_C04840</name>
</gene>
<feature type="repeat" description="WD" evidence="5">
    <location>
        <begin position="105"/>
        <end position="140"/>
    </location>
</feature>
<dbReference type="PROSITE" id="PS00678">
    <property type="entry name" value="WD_REPEATS_1"/>
    <property type="match status" value="2"/>
</dbReference>
<evidence type="ECO:0000313" key="9">
    <source>
        <dbReference type="Proteomes" id="UP000292447"/>
    </source>
</evidence>
<evidence type="ECO:0000256" key="6">
    <source>
        <dbReference type="SAM" id="MobiDB-lite"/>
    </source>
</evidence>
<evidence type="ECO:0000256" key="1">
    <source>
        <dbReference type="ARBA" id="ARBA00004116"/>
    </source>
</evidence>
<proteinExistence type="predicted"/>
<dbReference type="InterPro" id="IPR049567">
    <property type="entry name" value="WDR59-like"/>
</dbReference>
<dbReference type="PANTHER" id="PTHR46170">
    <property type="entry name" value="GATOR COMPLEX PROTEIN WDR59"/>
    <property type="match status" value="1"/>
</dbReference>
<dbReference type="InterPro" id="IPR049566">
    <property type="entry name" value="WDR59_RTC1-like_RING_Znf"/>
</dbReference>
<dbReference type="EMBL" id="CP034458">
    <property type="protein sequence ID" value="QBM88513.1"/>
    <property type="molecule type" value="Genomic_DNA"/>
</dbReference>
<dbReference type="GO" id="GO:0035859">
    <property type="term" value="C:Seh1-associated complex"/>
    <property type="evidence" value="ECO:0007669"/>
    <property type="project" value="TreeGrafter"/>
</dbReference>
<dbReference type="PROSITE" id="PS50082">
    <property type="entry name" value="WD_REPEATS_2"/>
    <property type="match status" value="2"/>
</dbReference>
<dbReference type="GO" id="GO:0005774">
    <property type="term" value="C:vacuolar membrane"/>
    <property type="evidence" value="ECO:0007669"/>
    <property type="project" value="TreeGrafter"/>
</dbReference>
<dbReference type="Proteomes" id="UP000292447">
    <property type="component" value="Chromosome III"/>
</dbReference>
<comment type="subcellular location">
    <subcellularLocation>
        <location evidence="1">Vacuole</location>
    </subcellularLocation>
</comment>
<dbReference type="STRING" id="2163413.A0A4V1AEA3"/>
<feature type="region of interest" description="Disordered" evidence="6">
    <location>
        <begin position="926"/>
        <end position="948"/>
    </location>
</feature>
<keyword evidence="4" id="KW-0677">Repeat</keyword>
<evidence type="ECO:0000256" key="2">
    <source>
        <dbReference type="ARBA" id="ARBA00022554"/>
    </source>
</evidence>
<feature type="repeat" description="WD" evidence="5">
    <location>
        <begin position="193"/>
        <end position="231"/>
    </location>
</feature>
<evidence type="ECO:0000256" key="5">
    <source>
        <dbReference type="PROSITE-ProRule" id="PRU00221"/>
    </source>
</evidence>
<feature type="region of interest" description="Disordered" evidence="6">
    <location>
        <begin position="858"/>
        <end position="884"/>
    </location>
</feature>
<accession>A0A4V1AEA3</accession>
<reference evidence="9" key="1">
    <citation type="submission" date="2019-03" db="EMBL/GenBank/DDBJ databases">
        <title>Snf2 controls pulcherriminic acid biosynthesis and connects pigmentation and antifungal activity of the yeast Metschnikowia pulcherrima.</title>
        <authorList>
            <person name="Gore-Lloyd D."/>
            <person name="Sumann I."/>
            <person name="Brachmann A.O."/>
            <person name="Schneeberger K."/>
            <person name="Ortiz-Merino R.A."/>
            <person name="Moreno-Beltran M."/>
            <person name="Schlaefli M."/>
            <person name="Kirner P."/>
            <person name="Santos Kron A."/>
            <person name="Wolfe K.H."/>
            <person name="Piel J."/>
            <person name="Ahrens C.H."/>
            <person name="Henk D."/>
            <person name="Freimoser F.M."/>
        </authorList>
    </citation>
    <scope>NUCLEOTIDE SEQUENCE [LARGE SCALE GENOMIC DNA]</scope>
    <source>
        <strain evidence="9">APC 1.2</strain>
    </source>
</reference>
<keyword evidence="2" id="KW-0926">Vacuole</keyword>
<evidence type="ECO:0000256" key="4">
    <source>
        <dbReference type="ARBA" id="ARBA00022737"/>
    </source>
</evidence>